<dbReference type="InterPro" id="IPR006251">
    <property type="entry name" value="Homoacnase/IPMdehydase_lsu"/>
</dbReference>
<evidence type="ECO:0000313" key="9">
    <source>
        <dbReference type="EMBL" id="MFC0385536.1"/>
    </source>
</evidence>
<comment type="catalytic activity">
    <reaction evidence="7">
        <text>(2R,3S)-3-isopropylmalate = (2S)-2-isopropylmalate</text>
        <dbReference type="Rhea" id="RHEA:32287"/>
        <dbReference type="ChEBI" id="CHEBI:1178"/>
        <dbReference type="ChEBI" id="CHEBI:35121"/>
        <dbReference type="EC" id="4.2.1.33"/>
    </reaction>
</comment>
<dbReference type="SUPFAM" id="SSF53732">
    <property type="entry name" value="Aconitase iron-sulfur domain"/>
    <property type="match status" value="1"/>
</dbReference>
<name>A0ABV6IPL1_9PROT</name>
<accession>A0ABV6IPL1</accession>
<keyword evidence="6 7" id="KW-0456">Lyase</keyword>
<dbReference type="EC" id="4.2.1.33" evidence="7"/>
<dbReference type="InterPro" id="IPR001030">
    <property type="entry name" value="Acoase/IPM_deHydtase_lsu_aba"/>
</dbReference>
<dbReference type="Proteomes" id="UP001589789">
    <property type="component" value="Unassembled WGS sequence"/>
</dbReference>
<evidence type="ECO:0000256" key="1">
    <source>
        <dbReference type="ARBA" id="ARBA00011271"/>
    </source>
</evidence>
<sequence>MPAQTITEKILAAHAVGGRAEAGAIVTVRPDVVLLNDVSGPLAFEGFEAMGATRPFDPARVVLVADHFAPAPNVAAAGAIRMTRDFATRHGIPHFYEPGTGGIEHTLLAELGMVGHGSVVFGADSHTCTAGAFNALGIGFGSTDLAAALAAGQLWMRVPDCIRVELRGRPGPFVSGKDVILEVIRRIGSDGAADASLEFGGPGVASLPVDARMAVANMAVEAGADTCVFEGDTLSTARQAETGAPSAAPVGADAGARYRQHLVLDLDSLEPMVARPPSPASGVPVGALRGQRVDQVYIGNCANGTITDLRQAAAMLKGRRVAPGVRLVVVPATQRIWRQALAEGLLEILAAAGAAVSTPTCGACFGGHMGILSAGETAIATTNRNYRGRMGDPDSQVFLANAWVAAAAAVAGEIVPPGELRDAAGAA</sequence>
<comment type="cofactor">
    <cofactor evidence="7">
        <name>[4Fe-4S] cluster</name>
        <dbReference type="ChEBI" id="CHEBI:49883"/>
    </cofactor>
    <text evidence="7">Binds 1 [4Fe-4S] cluster per subunit.</text>
</comment>
<dbReference type="GO" id="GO:0003861">
    <property type="term" value="F:3-isopropylmalate dehydratase activity"/>
    <property type="evidence" value="ECO:0007669"/>
    <property type="project" value="UniProtKB-EC"/>
</dbReference>
<reference evidence="9 10" key="1">
    <citation type="submission" date="2024-09" db="EMBL/GenBank/DDBJ databases">
        <authorList>
            <person name="Sun Q."/>
            <person name="Mori K."/>
        </authorList>
    </citation>
    <scope>NUCLEOTIDE SEQUENCE [LARGE SCALE GENOMIC DNA]</scope>
    <source>
        <strain evidence="9 10">CCM 7468</strain>
    </source>
</reference>
<dbReference type="NCBIfam" id="NF001614">
    <property type="entry name" value="PRK00402.1"/>
    <property type="match status" value="1"/>
</dbReference>
<dbReference type="NCBIfam" id="TIGR01343">
    <property type="entry name" value="hacA_fam"/>
    <property type="match status" value="1"/>
</dbReference>
<dbReference type="PANTHER" id="PTHR43822:SF2">
    <property type="entry name" value="HOMOACONITASE, MITOCHONDRIAL"/>
    <property type="match status" value="1"/>
</dbReference>
<feature type="binding site" evidence="7">
    <location>
        <position position="364"/>
    </location>
    <ligand>
        <name>[4Fe-4S] cluster</name>
        <dbReference type="ChEBI" id="CHEBI:49883"/>
    </ligand>
</feature>
<evidence type="ECO:0000256" key="3">
    <source>
        <dbReference type="ARBA" id="ARBA00022723"/>
    </source>
</evidence>
<comment type="function">
    <text evidence="7">Catalyzes the isomerization between 2-isopropylmalate and 3-isopropylmalate, via the formation of 2-isopropylmaleate.</text>
</comment>
<feature type="binding site" evidence="7">
    <location>
        <position position="301"/>
    </location>
    <ligand>
        <name>[4Fe-4S] cluster</name>
        <dbReference type="ChEBI" id="CHEBI:49883"/>
    </ligand>
</feature>
<protein>
    <recommendedName>
        <fullName evidence="7">3-isopropylmalate dehydratase large subunit</fullName>
        <ecNumber evidence="7">4.2.1.33</ecNumber>
    </recommendedName>
    <alternativeName>
        <fullName evidence="7">Alpha-IPM isomerase</fullName>
        <shortName evidence="7">IPMI</shortName>
    </alternativeName>
    <alternativeName>
        <fullName evidence="7">Isopropylmalate isomerase</fullName>
    </alternativeName>
</protein>
<dbReference type="PRINTS" id="PR00415">
    <property type="entry name" value="ACONITASE"/>
</dbReference>
<proteinExistence type="inferred from homology"/>
<evidence type="ECO:0000259" key="8">
    <source>
        <dbReference type="Pfam" id="PF00330"/>
    </source>
</evidence>
<comment type="similarity">
    <text evidence="7">Belongs to the aconitase/IPM isomerase family. LeuC type 2 subfamily.</text>
</comment>
<keyword evidence="7" id="KW-0028">Amino-acid biosynthesis</keyword>
<dbReference type="HAMAP" id="MF_01027">
    <property type="entry name" value="LeuC_type2"/>
    <property type="match status" value="1"/>
</dbReference>
<dbReference type="Pfam" id="PF00330">
    <property type="entry name" value="Aconitase"/>
    <property type="match status" value="1"/>
</dbReference>
<evidence type="ECO:0000256" key="7">
    <source>
        <dbReference type="HAMAP-Rule" id="MF_01027"/>
    </source>
</evidence>
<dbReference type="InterPro" id="IPR036008">
    <property type="entry name" value="Aconitase_4Fe-4S_dom"/>
</dbReference>
<dbReference type="EMBL" id="JBHLVZ010000008">
    <property type="protein sequence ID" value="MFC0385536.1"/>
    <property type="molecule type" value="Genomic_DNA"/>
</dbReference>
<dbReference type="PANTHER" id="PTHR43822">
    <property type="entry name" value="HOMOACONITASE, MITOCHONDRIAL-RELATED"/>
    <property type="match status" value="1"/>
</dbReference>
<evidence type="ECO:0000256" key="4">
    <source>
        <dbReference type="ARBA" id="ARBA00023004"/>
    </source>
</evidence>
<evidence type="ECO:0000256" key="5">
    <source>
        <dbReference type="ARBA" id="ARBA00023014"/>
    </source>
</evidence>
<keyword evidence="7" id="KW-0100">Branched-chain amino acid biosynthesis</keyword>
<dbReference type="InterPro" id="IPR011826">
    <property type="entry name" value="HAcnase/IPMdehydase_lsu_prok"/>
</dbReference>
<dbReference type="RefSeq" id="WP_377049687.1">
    <property type="nucleotide sequence ID" value="NZ_JBHLVZ010000008.1"/>
</dbReference>
<keyword evidence="3 7" id="KW-0479">Metal-binding</keyword>
<evidence type="ECO:0000256" key="6">
    <source>
        <dbReference type="ARBA" id="ARBA00023239"/>
    </source>
</evidence>
<feature type="binding site" evidence="7">
    <location>
        <position position="361"/>
    </location>
    <ligand>
        <name>[4Fe-4S] cluster</name>
        <dbReference type="ChEBI" id="CHEBI:49883"/>
    </ligand>
</feature>
<comment type="caution">
    <text evidence="9">The sequence shown here is derived from an EMBL/GenBank/DDBJ whole genome shotgun (WGS) entry which is preliminary data.</text>
</comment>
<evidence type="ECO:0000256" key="2">
    <source>
        <dbReference type="ARBA" id="ARBA00022485"/>
    </source>
</evidence>
<comment type="pathway">
    <text evidence="7">Amino-acid biosynthesis; L-leucine biosynthesis; L-leucine from 3-methyl-2-oxobutanoate: step 2/4.</text>
</comment>
<keyword evidence="2 7" id="KW-0004">4Fe-4S</keyword>
<keyword evidence="4 7" id="KW-0408">Iron</keyword>
<feature type="domain" description="Aconitase/3-isopropylmalate dehydratase large subunit alpha/beta/alpha" evidence="8">
    <location>
        <begin position="8"/>
        <end position="412"/>
    </location>
</feature>
<gene>
    <name evidence="7" type="primary">leuC</name>
    <name evidence="9" type="ORF">ACFFIC_08185</name>
</gene>
<keyword evidence="5 7" id="KW-0411">Iron-sulfur</keyword>
<organism evidence="9 10">
    <name type="scientific">Muricoccus vinaceus</name>
    <dbReference type="NCBI Taxonomy" id="424704"/>
    <lineage>
        <taxon>Bacteria</taxon>
        <taxon>Pseudomonadati</taxon>
        <taxon>Pseudomonadota</taxon>
        <taxon>Alphaproteobacteria</taxon>
        <taxon>Acetobacterales</taxon>
        <taxon>Roseomonadaceae</taxon>
        <taxon>Muricoccus</taxon>
    </lineage>
</organism>
<keyword evidence="7" id="KW-0432">Leucine biosynthesis</keyword>
<dbReference type="NCBIfam" id="TIGR02086">
    <property type="entry name" value="IPMI_arch"/>
    <property type="match status" value="1"/>
</dbReference>
<dbReference type="Gene3D" id="3.30.499.10">
    <property type="entry name" value="Aconitase, domain 3"/>
    <property type="match status" value="2"/>
</dbReference>
<dbReference type="InterPro" id="IPR050067">
    <property type="entry name" value="IPM_dehydratase_rel_enz"/>
</dbReference>
<keyword evidence="10" id="KW-1185">Reference proteome</keyword>
<comment type="subunit">
    <text evidence="1 7">Heterodimer of LeuC and LeuD.</text>
</comment>
<dbReference type="InterPro" id="IPR015931">
    <property type="entry name" value="Acnase/IPM_dHydase_lsu_aba_1/3"/>
</dbReference>
<evidence type="ECO:0000313" key="10">
    <source>
        <dbReference type="Proteomes" id="UP001589789"/>
    </source>
</evidence>